<keyword evidence="1" id="KW-0812">Transmembrane</keyword>
<evidence type="ECO:0000313" key="2">
    <source>
        <dbReference type="EMBL" id="CAE7365885.1"/>
    </source>
</evidence>
<comment type="caution">
    <text evidence="2">The sequence shown here is derived from an EMBL/GenBank/DDBJ whole genome shotgun (WGS) entry which is preliminary data.</text>
</comment>
<reference evidence="2" key="1">
    <citation type="submission" date="2021-02" db="EMBL/GenBank/DDBJ databases">
        <authorList>
            <person name="Dougan E. K."/>
            <person name="Rhodes N."/>
            <person name="Thang M."/>
            <person name="Chan C."/>
        </authorList>
    </citation>
    <scope>NUCLEOTIDE SEQUENCE</scope>
</reference>
<keyword evidence="1" id="KW-0472">Membrane</keyword>
<keyword evidence="1" id="KW-1133">Transmembrane helix</keyword>
<dbReference type="EMBL" id="CAJNDS010002191">
    <property type="protein sequence ID" value="CAE7365885.1"/>
    <property type="molecule type" value="Genomic_DNA"/>
</dbReference>
<gene>
    <name evidence="2" type="primary">cta4</name>
    <name evidence="2" type="ORF">SNAT2548_LOCUS19850</name>
</gene>
<dbReference type="OrthoDB" id="412543at2759"/>
<protein>
    <submittedName>
        <fullName evidence="2">Cta4 protein</fullName>
    </submittedName>
</protein>
<evidence type="ECO:0000256" key="1">
    <source>
        <dbReference type="SAM" id="Phobius"/>
    </source>
</evidence>
<sequence>MPVPQVAGEQRITSEPWLNSLEAVKLPRFIIGLAINAWRHDVKKFTTKDVEQSSHYNEVMILMAVWCSLFEEGVERSALVDRELSAPEVPRRILPLAARRFAGAAALILVALVVSPWAIAFEHGSLRFVQGVAPTAWQALRAELTASEALPTVGLAHISSEAGKVLCVIDVTQATGWIMTFGSFVKFSTVACDYDRIRRVNKREVRNDERERCTTGIFGIMLSLELGMGVTASSVSTCSGALNVPSNCVANIGAFTGGISTLMLCTLSTDLICAKGAKQAKNTPEEKKNAMVANKEAKITKAKDQAARSVNNWLIKAGFDVDKLPAPPALSADTVYGAINRCVAQVAFGATFVMRMAIILADSTIHCAPDVVSEGQQGRICAIDITGILATLSLAIRFFSLVSSSCINIVGRTDNDANCVASIAGISGATMAATASGMNLEAACKTAFGDWNPDNWPNARHRVSATGQSDKHLGEDLSVPAADGNVLLPEV</sequence>
<dbReference type="AlphaFoldDB" id="A0A812PPX7"/>
<proteinExistence type="predicted"/>
<name>A0A812PPX7_9DINO</name>
<feature type="transmembrane region" description="Helical" evidence="1">
    <location>
        <begin position="101"/>
        <end position="120"/>
    </location>
</feature>
<accession>A0A812PPX7</accession>
<evidence type="ECO:0000313" key="3">
    <source>
        <dbReference type="Proteomes" id="UP000604046"/>
    </source>
</evidence>
<keyword evidence="3" id="KW-1185">Reference proteome</keyword>
<dbReference type="Proteomes" id="UP000604046">
    <property type="component" value="Unassembled WGS sequence"/>
</dbReference>
<organism evidence="2 3">
    <name type="scientific">Symbiodinium natans</name>
    <dbReference type="NCBI Taxonomy" id="878477"/>
    <lineage>
        <taxon>Eukaryota</taxon>
        <taxon>Sar</taxon>
        <taxon>Alveolata</taxon>
        <taxon>Dinophyceae</taxon>
        <taxon>Suessiales</taxon>
        <taxon>Symbiodiniaceae</taxon>
        <taxon>Symbiodinium</taxon>
    </lineage>
</organism>